<feature type="compositionally biased region" description="Pro residues" evidence="1">
    <location>
        <begin position="97"/>
        <end position="106"/>
    </location>
</feature>
<evidence type="ECO:0000256" key="1">
    <source>
        <dbReference type="SAM" id="MobiDB-lite"/>
    </source>
</evidence>
<evidence type="ECO:0000313" key="2">
    <source>
        <dbReference type="EMBL" id="MED6208694.1"/>
    </source>
</evidence>
<feature type="region of interest" description="Disordered" evidence="1">
    <location>
        <begin position="89"/>
        <end position="132"/>
    </location>
</feature>
<organism evidence="2 3">
    <name type="scientific">Stylosanthes scabra</name>
    <dbReference type="NCBI Taxonomy" id="79078"/>
    <lineage>
        <taxon>Eukaryota</taxon>
        <taxon>Viridiplantae</taxon>
        <taxon>Streptophyta</taxon>
        <taxon>Embryophyta</taxon>
        <taxon>Tracheophyta</taxon>
        <taxon>Spermatophyta</taxon>
        <taxon>Magnoliopsida</taxon>
        <taxon>eudicotyledons</taxon>
        <taxon>Gunneridae</taxon>
        <taxon>Pentapetalae</taxon>
        <taxon>rosids</taxon>
        <taxon>fabids</taxon>
        <taxon>Fabales</taxon>
        <taxon>Fabaceae</taxon>
        <taxon>Papilionoideae</taxon>
        <taxon>50 kb inversion clade</taxon>
        <taxon>dalbergioids sensu lato</taxon>
        <taxon>Dalbergieae</taxon>
        <taxon>Pterocarpus clade</taxon>
        <taxon>Stylosanthes</taxon>
    </lineage>
</organism>
<proteinExistence type="predicted"/>
<dbReference type="Proteomes" id="UP001341840">
    <property type="component" value="Unassembled WGS sequence"/>
</dbReference>
<evidence type="ECO:0000313" key="3">
    <source>
        <dbReference type="Proteomes" id="UP001341840"/>
    </source>
</evidence>
<name>A0ABU6YHB7_9FABA</name>
<comment type="caution">
    <text evidence="2">The sequence shown here is derived from an EMBL/GenBank/DDBJ whole genome shotgun (WGS) entry which is preliminary data.</text>
</comment>
<feature type="compositionally biased region" description="Acidic residues" evidence="1">
    <location>
        <begin position="121"/>
        <end position="131"/>
    </location>
</feature>
<keyword evidence="3" id="KW-1185">Reference proteome</keyword>
<gene>
    <name evidence="2" type="ORF">PIB30_047679</name>
</gene>
<reference evidence="2 3" key="1">
    <citation type="journal article" date="2023" name="Plants (Basel)">
        <title>Bridging the Gap: Combining Genomics and Transcriptomics Approaches to Understand Stylosanthes scabra, an Orphan Legume from the Brazilian Caatinga.</title>
        <authorList>
            <person name="Ferreira-Neto J.R.C."/>
            <person name="da Silva M.D."/>
            <person name="Binneck E."/>
            <person name="de Melo N.F."/>
            <person name="da Silva R.H."/>
            <person name="de Melo A.L.T.M."/>
            <person name="Pandolfi V."/>
            <person name="Bustamante F.O."/>
            <person name="Brasileiro-Vidal A.C."/>
            <person name="Benko-Iseppon A.M."/>
        </authorList>
    </citation>
    <scope>NUCLEOTIDE SEQUENCE [LARGE SCALE GENOMIC DNA]</scope>
    <source>
        <tissue evidence="2">Leaves</tissue>
    </source>
</reference>
<sequence length="161" mass="18035">MLLWPTVQRNEPDLFFLSLSLFYDEADCSFLSPSCCFPEFFCFYGIRGECPSRSIAITSYTSTAFGSCSWPSVSNTAYTDVRCQALSQPLSHHRVTPPTPPPPSPPSIDDEPSAETYDPAAELEGDPDEPYVVEQVLRPVPEAYYSDASYESEREYRFGTV</sequence>
<dbReference type="EMBL" id="JASCZI010241962">
    <property type="protein sequence ID" value="MED6208694.1"/>
    <property type="molecule type" value="Genomic_DNA"/>
</dbReference>
<protein>
    <submittedName>
        <fullName evidence="2">Uncharacterized protein</fullName>
    </submittedName>
</protein>
<accession>A0ABU6YHB7</accession>